<feature type="compositionally biased region" description="Low complexity" evidence="1">
    <location>
        <begin position="39"/>
        <end position="54"/>
    </location>
</feature>
<gene>
    <name evidence="2" type="ORF">CVT25_005550</name>
</gene>
<dbReference type="AlphaFoldDB" id="A0A409X649"/>
<dbReference type="EMBL" id="NHYD01002528">
    <property type="protein sequence ID" value="PPQ86263.1"/>
    <property type="molecule type" value="Genomic_DNA"/>
</dbReference>
<evidence type="ECO:0000256" key="1">
    <source>
        <dbReference type="SAM" id="MobiDB-lite"/>
    </source>
</evidence>
<keyword evidence="3" id="KW-1185">Reference proteome</keyword>
<feature type="region of interest" description="Disordered" evidence="1">
    <location>
        <begin position="31"/>
        <end position="76"/>
    </location>
</feature>
<sequence length="76" mass="8271">MLPPVPVMSTVGYAVDEDGGLIRTSLIKDPSSESDLEVLEPAPAPVTEEPATTLGRGHRQKKETRPFGGSSEWWEH</sequence>
<accession>A0A409X649</accession>
<dbReference type="InParanoid" id="A0A409X649"/>
<proteinExistence type="predicted"/>
<evidence type="ECO:0000313" key="2">
    <source>
        <dbReference type="EMBL" id="PPQ86263.1"/>
    </source>
</evidence>
<comment type="caution">
    <text evidence="2">The sequence shown here is derived from an EMBL/GenBank/DDBJ whole genome shotgun (WGS) entry which is preliminary data.</text>
</comment>
<organism evidence="2 3">
    <name type="scientific">Psilocybe cyanescens</name>
    <dbReference type="NCBI Taxonomy" id="93625"/>
    <lineage>
        <taxon>Eukaryota</taxon>
        <taxon>Fungi</taxon>
        <taxon>Dikarya</taxon>
        <taxon>Basidiomycota</taxon>
        <taxon>Agaricomycotina</taxon>
        <taxon>Agaricomycetes</taxon>
        <taxon>Agaricomycetidae</taxon>
        <taxon>Agaricales</taxon>
        <taxon>Agaricineae</taxon>
        <taxon>Strophariaceae</taxon>
        <taxon>Psilocybe</taxon>
    </lineage>
</organism>
<evidence type="ECO:0000313" key="3">
    <source>
        <dbReference type="Proteomes" id="UP000283269"/>
    </source>
</evidence>
<dbReference type="Proteomes" id="UP000283269">
    <property type="component" value="Unassembled WGS sequence"/>
</dbReference>
<name>A0A409X649_PSICY</name>
<dbReference type="OrthoDB" id="3257623at2759"/>
<protein>
    <submittedName>
        <fullName evidence="2">Uncharacterized protein</fullName>
    </submittedName>
</protein>
<reference evidence="2 3" key="1">
    <citation type="journal article" date="2018" name="Evol. Lett.">
        <title>Horizontal gene cluster transfer increased hallucinogenic mushroom diversity.</title>
        <authorList>
            <person name="Reynolds H.T."/>
            <person name="Vijayakumar V."/>
            <person name="Gluck-Thaler E."/>
            <person name="Korotkin H.B."/>
            <person name="Matheny P.B."/>
            <person name="Slot J.C."/>
        </authorList>
    </citation>
    <scope>NUCLEOTIDE SEQUENCE [LARGE SCALE GENOMIC DNA]</scope>
    <source>
        <strain evidence="2 3">2631</strain>
    </source>
</reference>